<name>A0A1G7QJ11_9SPHI</name>
<dbReference type="SUPFAM" id="SSF56935">
    <property type="entry name" value="Porins"/>
    <property type="match status" value="1"/>
</dbReference>
<evidence type="ECO:0000256" key="2">
    <source>
        <dbReference type="ARBA" id="ARBA00022448"/>
    </source>
</evidence>
<dbReference type="InterPro" id="IPR023997">
    <property type="entry name" value="TonB-dep_OMP_SusC/RagA_CS"/>
</dbReference>
<comment type="similarity">
    <text evidence="8 9">Belongs to the TonB-dependent receptor family.</text>
</comment>
<evidence type="ECO:0000256" key="6">
    <source>
        <dbReference type="ARBA" id="ARBA00023136"/>
    </source>
</evidence>
<protein>
    <submittedName>
        <fullName evidence="12">TonB-linked outer membrane protein, SusC/RagA family</fullName>
    </submittedName>
</protein>
<evidence type="ECO:0000259" key="10">
    <source>
        <dbReference type="Pfam" id="PF00593"/>
    </source>
</evidence>
<dbReference type="Pfam" id="PF07715">
    <property type="entry name" value="Plug"/>
    <property type="match status" value="1"/>
</dbReference>
<dbReference type="InterPro" id="IPR012910">
    <property type="entry name" value="Plug_dom"/>
</dbReference>
<dbReference type="InterPro" id="IPR036942">
    <property type="entry name" value="Beta-barrel_TonB_sf"/>
</dbReference>
<keyword evidence="6 8" id="KW-0472">Membrane</keyword>
<dbReference type="Gene3D" id="2.60.40.1120">
    <property type="entry name" value="Carboxypeptidase-like, regulatory domain"/>
    <property type="match status" value="1"/>
</dbReference>
<dbReference type="InterPro" id="IPR000531">
    <property type="entry name" value="Beta-barrel_TonB"/>
</dbReference>
<dbReference type="STRING" id="405671.SAMN05421827_102319"/>
<organism evidence="12 13">
    <name type="scientific">Pedobacter terrae</name>
    <dbReference type="NCBI Taxonomy" id="405671"/>
    <lineage>
        <taxon>Bacteria</taxon>
        <taxon>Pseudomonadati</taxon>
        <taxon>Bacteroidota</taxon>
        <taxon>Sphingobacteriia</taxon>
        <taxon>Sphingobacteriales</taxon>
        <taxon>Sphingobacteriaceae</taxon>
        <taxon>Pedobacter</taxon>
    </lineage>
</organism>
<keyword evidence="4 8" id="KW-0812">Transmembrane</keyword>
<dbReference type="Gene3D" id="2.40.170.20">
    <property type="entry name" value="TonB-dependent receptor, beta-barrel domain"/>
    <property type="match status" value="1"/>
</dbReference>
<feature type="domain" description="TonB-dependent receptor plug" evidence="11">
    <location>
        <begin position="158"/>
        <end position="261"/>
    </location>
</feature>
<gene>
    <name evidence="12" type="ORF">SAMN05421827_102319</name>
</gene>
<dbReference type="Pfam" id="PF00593">
    <property type="entry name" value="TonB_dep_Rec_b-barrel"/>
    <property type="match status" value="1"/>
</dbReference>
<dbReference type="PROSITE" id="PS52016">
    <property type="entry name" value="TONB_DEPENDENT_REC_3"/>
    <property type="match status" value="1"/>
</dbReference>
<sequence length="1061" mass="115905">MPVGMLTNQNVMRLKIYQSKKLKWCCCRQLALLLVVLVLFMPGYLAASPSALMLLGQGSKNMTIGGKVVDEKGSGLPGVNVQIKGTSVGTVTDANGNYSISVPDNLASGSLSFSYIGYTGQEVAIASRKVINVKLVPAAGNELNDVVVVGYGTQKRVSITGSVSTIDAKNIENKPVLNAYQALQGEAPNLIIQQTNLNPGSDVTVNIRGVGTLGDNTPLVVVDGIVGGNLNTINPNDIASVSVLKDAGSAAIYGSRAANGVILITTKAGKLNQKTTVSYNGSYGIQDANVLVHKVPAWQNAYYKNESLVNSGLSPAYTPDQIQQLKDQGDGTWDIDHLLRTAPQQSHNVNIAGGGEKSAFYVSAGFQDQQSNFIGNGGEGSKFGYQKYNLRLNQTNVIGKLRTNFILLYTKTRNKTNSVGDNNIFADANRVPQNFNWQDENGNYLTNPFASQYNEYGVLENGGFNQADNDEIFGSFNGQFNITKNLKLTGEFGGTLQNNGTFFRRRQVNYLPSGVYGDDRSVLDANSKSQLFNTKVYLEYGKKIAAHDFKVQLGASSENYSQRGFQLQKTLTDQLLGTPTTGTIVDPINSNNSLAINSNSLQSLFGRLNYAFEDRYLLEATARYDASSKFARGNRGSFFPSLSAGWIISQESFMESLKRTVSNLKLRASYGVLGNQNVGNFQYQTTYFNYASAYGFNNIPVGGAGTLLSNRDLTWEKASTLNIGLEAGFFDNALTATFDYFNKVTRDILQPRQDVPAIFGAATPDFNVAKVRSKGWEASVTYNLRGENVTQSFSLNVADNQNKLLQLSGGATEQIINQDVFQLLRRVGEPITQYYGYQTNGFFQNQADINSAPKIAGNAVVPGDVKFKDLNNDGVIDAKDKTVLGNPFPRYTFGFTYRLAVKGFDLQLFIQGVGKRETFLRGELVEPFHYGYGATVYEHMTDYWSPGNPDARYPIFANIGSPSNTNNWRTGSDLYKYDAAYARLKNVNIGYTLPQALTQKAGIQRLRVSLIGQNLFTLSKLKFIDPETSEFGNNLSTGSSSNSARQYPLPIFYGAGLDITF</sequence>
<evidence type="ECO:0000313" key="12">
    <source>
        <dbReference type="EMBL" id="SDF98503.1"/>
    </source>
</evidence>
<comment type="subcellular location">
    <subcellularLocation>
        <location evidence="1 8">Cell outer membrane</location>
        <topology evidence="1 8">Multi-pass membrane protein</topology>
    </subcellularLocation>
</comment>
<dbReference type="InterPro" id="IPR023996">
    <property type="entry name" value="TonB-dep_OMP_SusC/RagA"/>
</dbReference>
<evidence type="ECO:0000256" key="8">
    <source>
        <dbReference type="PROSITE-ProRule" id="PRU01360"/>
    </source>
</evidence>
<dbReference type="EMBL" id="FNCH01000002">
    <property type="protein sequence ID" value="SDF98503.1"/>
    <property type="molecule type" value="Genomic_DNA"/>
</dbReference>
<evidence type="ECO:0000256" key="3">
    <source>
        <dbReference type="ARBA" id="ARBA00022452"/>
    </source>
</evidence>
<evidence type="ECO:0000259" key="11">
    <source>
        <dbReference type="Pfam" id="PF07715"/>
    </source>
</evidence>
<proteinExistence type="inferred from homology"/>
<accession>A0A1G7QJ11</accession>
<dbReference type="NCBIfam" id="TIGR04056">
    <property type="entry name" value="OMP_RagA_SusC"/>
    <property type="match status" value="1"/>
</dbReference>
<dbReference type="AlphaFoldDB" id="A0A1G7QJ11"/>
<dbReference type="InterPro" id="IPR039426">
    <property type="entry name" value="TonB-dep_rcpt-like"/>
</dbReference>
<keyword evidence="2 8" id="KW-0813">Transport</keyword>
<evidence type="ECO:0000256" key="9">
    <source>
        <dbReference type="RuleBase" id="RU003357"/>
    </source>
</evidence>
<dbReference type="Pfam" id="PF13715">
    <property type="entry name" value="CarbopepD_reg_2"/>
    <property type="match status" value="1"/>
</dbReference>
<dbReference type="InterPro" id="IPR008969">
    <property type="entry name" value="CarboxyPept-like_regulatory"/>
</dbReference>
<evidence type="ECO:0000256" key="1">
    <source>
        <dbReference type="ARBA" id="ARBA00004571"/>
    </source>
</evidence>
<evidence type="ECO:0000256" key="7">
    <source>
        <dbReference type="ARBA" id="ARBA00023237"/>
    </source>
</evidence>
<dbReference type="NCBIfam" id="TIGR04057">
    <property type="entry name" value="SusC_RagA_signa"/>
    <property type="match status" value="1"/>
</dbReference>
<reference evidence="13" key="1">
    <citation type="submission" date="2016-10" db="EMBL/GenBank/DDBJ databases">
        <authorList>
            <person name="Varghese N."/>
            <person name="Submissions S."/>
        </authorList>
    </citation>
    <scope>NUCLEOTIDE SEQUENCE [LARGE SCALE GENOMIC DNA]</scope>
    <source>
        <strain evidence="13">DSM 17933</strain>
    </source>
</reference>
<dbReference type="SUPFAM" id="SSF49464">
    <property type="entry name" value="Carboxypeptidase regulatory domain-like"/>
    <property type="match status" value="1"/>
</dbReference>
<dbReference type="Gene3D" id="2.170.130.10">
    <property type="entry name" value="TonB-dependent receptor, plug domain"/>
    <property type="match status" value="1"/>
</dbReference>
<feature type="domain" description="TonB-dependent receptor-like beta-barrel" evidence="10">
    <location>
        <begin position="423"/>
        <end position="1015"/>
    </location>
</feature>
<keyword evidence="3 8" id="KW-1134">Transmembrane beta strand</keyword>
<evidence type="ECO:0000313" key="13">
    <source>
        <dbReference type="Proteomes" id="UP000199643"/>
    </source>
</evidence>
<keyword evidence="5 9" id="KW-0798">TonB box</keyword>
<keyword evidence="7 8" id="KW-0998">Cell outer membrane</keyword>
<dbReference type="GO" id="GO:0009279">
    <property type="term" value="C:cell outer membrane"/>
    <property type="evidence" value="ECO:0007669"/>
    <property type="project" value="UniProtKB-SubCell"/>
</dbReference>
<keyword evidence="13" id="KW-1185">Reference proteome</keyword>
<evidence type="ECO:0000256" key="5">
    <source>
        <dbReference type="ARBA" id="ARBA00023077"/>
    </source>
</evidence>
<dbReference type="InterPro" id="IPR037066">
    <property type="entry name" value="Plug_dom_sf"/>
</dbReference>
<evidence type="ECO:0000256" key="4">
    <source>
        <dbReference type="ARBA" id="ARBA00022692"/>
    </source>
</evidence>
<dbReference type="Proteomes" id="UP000199643">
    <property type="component" value="Unassembled WGS sequence"/>
</dbReference>